<dbReference type="Gene3D" id="3.30.40.10">
    <property type="entry name" value="Zinc/RING finger domain, C3HC4 (zinc finger)"/>
    <property type="match status" value="1"/>
</dbReference>
<keyword evidence="3" id="KW-0479">Metal-binding</keyword>
<reference evidence="13" key="1">
    <citation type="journal article" date="2012" name="BMC Genomics">
        <title>Efficient assembly and annotation of the transcriptome of catfish by RNA-Seq analysis of a doubled haploid homozygote.</title>
        <authorList>
            <person name="Liu S."/>
            <person name="Zhang Y."/>
            <person name="Zhou Z."/>
            <person name="Waldbieser G."/>
            <person name="Sun F."/>
            <person name="Lu J."/>
            <person name="Zhang J."/>
            <person name="Jiang Y."/>
            <person name="Zhang H."/>
            <person name="Wang X."/>
            <person name="Rajendran K.V."/>
            <person name="Khoo L."/>
            <person name="Kucuktas H."/>
            <person name="Peatman E."/>
            <person name="Liu Z."/>
        </authorList>
    </citation>
    <scope>NUCLEOTIDE SEQUENCE</scope>
    <source>
        <tissue evidence="13">Mixed</tissue>
    </source>
</reference>
<feature type="region of interest" description="Disordered" evidence="10">
    <location>
        <begin position="147"/>
        <end position="203"/>
    </location>
</feature>
<dbReference type="InterPro" id="IPR050185">
    <property type="entry name" value="Ub_carboxyl-term_hydrolase"/>
</dbReference>
<dbReference type="PROSITE" id="PS50235">
    <property type="entry name" value="USP_3"/>
    <property type="match status" value="1"/>
</dbReference>
<dbReference type="PANTHER" id="PTHR21646:SF12">
    <property type="entry name" value="UBIQUITIN CARBOXYL-TERMINAL HYDROLASE 16"/>
    <property type="match status" value="1"/>
</dbReference>
<evidence type="ECO:0000256" key="6">
    <source>
        <dbReference type="ARBA" id="ARBA00022801"/>
    </source>
</evidence>
<dbReference type="InterPro" id="IPR028889">
    <property type="entry name" value="USP"/>
</dbReference>
<dbReference type="PROSITE" id="PS00973">
    <property type="entry name" value="USP_2"/>
    <property type="match status" value="1"/>
</dbReference>
<dbReference type="Gene3D" id="3.90.70.10">
    <property type="entry name" value="Cysteine proteinases"/>
    <property type="match status" value="2"/>
</dbReference>
<feature type="domain" description="USP" evidence="11">
    <location>
        <begin position="204"/>
        <end position="802"/>
    </location>
</feature>
<dbReference type="FunFam" id="3.30.40.10:FF:000147">
    <property type="entry name" value="Ubiquitin carboxyl-terminal hydrolase 16"/>
    <property type="match status" value="1"/>
</dbReference>
<name>W5U7S5_ICTPU</name>
<protein>
    <recommendedName>
        <fullName evidence="9">Ubiquitin carboxyl-terminal hydrolase</fullName>
        <ecNumber evidence="9">3.4.19.12</ecNumber>
    </recommendedName>
</protein>
<dbReference type="EMBL" id="JT406521">
    <property type="protein sequence ID" value="AHH37619.1"/>
    <property type="molecule type" value="mRNA"/>
</dbReference>
<dbReference type="Pfam" id="PF00443">
    <property type="entry name" value="UCH"/>
    <property type="match status" value="1"/>
</dbReference>
<keyword evidence="6 9" id="KW-0378">Hydrolase</keyword>
<accession>W5U7S5</accession>
<dbReference type="InterPro" id="IPR001394">
    <property type="entry name" value="Peptidase_C19_UCH"/>
</dbReference>
<feature type="compositionally biased region" description="Acidic residues" evidence="10">
    <location>
        <begin position="548"/>
        <end position="558"/>
    </location>
</feature>
<dbReference type="GO" id="GO:0008270">
    <property type="term" value="F:zinc ion binding"/>
    <property type="evidence" value="ECO:0007669"/>
    <property type="project" value="UniProtKB-KW"/>
</dbReference>
<proteinExistence type="evidence at transcript level"/>
<evidence type="ECO:0000259" key="12">
    <source>
        <dbReference type="PROSITE" id="PS50271"/>
    </source>
</evidence>
<dbReference type="Pfam" id="PF02148">
    <property type="entry name" value="zf-UBP"/>
    <property type="match status" value="1"/>
</dbReference>
<organism evidence="13">
    <name type="scientific">Ictalurus punctatus</name>
    <name type="common">Channel catfish</name>
    <name type="synonym">Silurus punctatus</name>
    <dbReference type="NCBI Taxonomy" id="7998"/>
    <lineage>
        <taxon>Eukaryota</taxon>
        <taxon>Metazoa</taxon>
        <taxon>Chordata</taxon>
        <taxon>Craniata</taxon>
        <taxon>Vertebrata</taxon>
        <taxon>Euteleostomi</taxon>
        <taxon>Actinopterygii</taxon>
        <taxon>Neopterygii</taxon>
        <taxon>Teleostei</taxon>
        <taxon>Ostariophysi</taxon>
        <taxon>Siluriformes</taxon>
        <taxon>Ictaluridae</taxon>
        <taxon>Ictalurus</taxon>
    </lineage>
</organism>
<evidence type="ECO:0000259" key="11">
    <source>
        <dbReference type="PROSITE" id="PS50235"/>
    </source>
</evidence>
<dbReference type="InterPro" id="IPR018200">
    <property type="entry name" value="USP_CS"/>
</dbReference>
<dbReference type="InterPro" id="IPR038765">
    <property type="entry name" value="Papain-like_cys_pep_sf"/>
</dbReference>
<evidence type="ECO:0000256" key="10">
    <source>
        <dbReference type="SAM" id="MobiDB-lite"/>
    </source>
</evidence>
<gene>
    <name evidence="13" type="primary">usp16</name>
</gene>
<feature type="region of interest" description="Disordered" evidence="10">
    <location>
        <begin position="403"/>
        <end position="591"/>
    </location>
</feature>
<feature type="domain" description="UBP-type" evidence="12">
    <location>
        <begin position="24"/>
        <end position="143"/>
    </location>
</feature>
<sequence length="803" mass="88945">MGKKRAKDRGRSPKEDSSVDLAGVTCTHIRKGTDPSWLRKTSLDKSWDACETCEQEKETENEDEDKQDTAGIWMCLKCGHRGCGRFSENKHAIKHYETPRSDPHCLVLSLDNWSVWCYICDDTIYYSSTGQLAQLVSNIKKQMLAESRHKTATRKAKEEKNTSADTVQEHEVVKEPEKKEEPKENKKCVKRNGQETQSSGVPVRGLSNLGNTCFFNAVLQNLSQTWLLRQLLSDFRDEEKSVLITPSPSSELDPLQVRLPRPGSLTLAMCQLLNEIQETKKGVVTPRELFTQVCKKAARFKGFQQQDSQELLRYLLDGMRAEESIRVTAGILNVLKSSGKTSEPEQKKLVKEYDSNGGTKSFVERVFGGELTSTVMCTECKTVSVVTEVFLDLSLPVADEAYRKKKGGGDQQKKSESMESGRSVEAPLTNGIEDMPMGTGSKYQQKKAKKQAKKQAKTQRRQQKQGTKLTLDLLTNQSEDASLEAPPPSTDEQPEAEGGANEPVSQLEPAEQDQNRETPEGDEEGSEAQNSASNRFITLSEEGTEKQEADEEDENDEAELSKSVRALSISEDQRSKEVGSGAESEPEELGAEPEFVVVVNADPKAAFSTLSSRAALSASESSVESSLLQFTQVEQLTHTNSLLCLTCSQRAAHGGKKKVYTEALKQMLISSPPPVLTLHLKRFQQVGYSVCKVNRHVQFPQVLDLGPFCSAKCKGVEEGQTQLLYSLYGIVEHSGTMRSGHYTAFVKARPHTPARIGSLNGASGDEVPPKGSWFHISDSSVQSVTEARVQTSQAYLLFYERIS</sequence>
<keyword evidence="5 9" id="KW-0833">Ubl conjugation pathway</keyword>
<dbReference type="PANTHER" id="PTHR21646">
    <property type="entry name" value="UBIQUITIN CARBOXYL-TERMINAL HYDROLASE"/>
    <property type="match status" value="1"/>
</dbReference>
<keyword evidence="7" id="KW-0862">Zinc</keyword>
<dbReference type="GO" id="GO:0016579">
    <property type="term" value="P:protein deubiquitination"/>
    <property type="evidence" value="ECO:0007669"/>
    <property type="project" value="InterPro"/>
</dbReference>
<dbReference type="GO" id="GO:0006508">
    <property type="term" value="P:proteolysis"/>
    <property type="evidence" value="ECO:0007669"/>
    <property type="project" value="UniProtKB-KW"/>
</dbReference>
<dbReference type="SUPFAM" id="SSF54001">
    <property type="entry name" value="Cysteine proteinases"/>
    <property type="match status" value="1"/>
</dbReference>
<dbReference type="SMART" id="SM00290">
    <property type="entry name" value="ZnF_UBP"/>
    <property type="match status" value="1"/>
</dbReference>
<evidence type="ECO:0000256" key="3">
    <source>
        <dbReference type="ARBA" id="ARBA00022723"/>
    </source>
</evidence>
<dbReference type="InterPro" id="IPR001607">
    <property type="entry name" value="Znf_UBP"/>
</dbReference>
<feature type="compositionally biased region" description="Basic and acidic residues" evidence="10">
    <location>
        <begin position="155"/>
        <end position="187"/>
    </location>
</feature>
<feature type="compositionally biased region" description="Basic and acidic residues" evidence="10">
    <location>
        <begin position="407"/>
        <end position="419"/>
    </location>
</feature>
<dbReference type="PROSITE" id="PS50271">
    <property type="entry name" value="ZF_UBP"/>
    <property type="match status" value="1"/>
</dbReference>
<dbReference type="InterPro" id="IPR013083">
    <property type="entry name" value="Znf_RING/FYVE/PHD"/>
</dbReference>
<evidence type="ECO:0000313" key="13">
    <source>
        <dbReference type="EMBL" id="AHH37619.1"/>
    </source>
</evidence>
<evidence type="ECO:0000256" key="1">
    <source>
        <dbReference type="ARBA" id="ARBA00000707"/>
    </source>
</evidence>
<evidence type="ECO:0000256" key="2">
    <source>
        <dbReference type="ARBA" id="ARBA00022670"/>
    </source>
</evidence>
<evidence type="ECO:0000256" key="5">
    <source>
        <dbReference type="ARBA" id="ARBA00022786"/>
    </source>
</evidence>
<evidence type="ECO:0000256" key="7">
    <source>
        <dbReference type="ARBA" id="ARBA00022833"/>
    </source>
</evidence>
<feature type="compositionally biased region" description="Basic residues" evidence="10">
    <location>
        <begin position="444"/>
        <end position="463"/>
    </location>
</feature>
<dbReference type="AlphaFoldDB" id="W5U7S5"/>
<keyword evidence="2 9" id="KW-0645">Protease</keyword>
<dbReference type="GO" id="GO:0004843">
    <property type="term" value="F:cysteine-type deubiquitinase activity"/>
    <property type="evidence" value="ECO:0007669"/>
    <property type="project" value="UniProtKB-UniRule"/>
</dbReference>
<dbReference type="CDD" id="cd02667">
    <property type="entry name" value="Peptidase_C19K"/>
    <property type="match status" value="1"/>
</dbReference>
<comment type="similarity">
    <text evidence="9">Belongs to the peptidase C19 family.</text>
</comment>
<evidence type="ECO:0000256" key="4">
    <source>
        <dbReference type="ARBA" id="ARBA00022771"/>
    </source>
</evidence>
<dbReference type="EC" id="3.4.19.12" evidence="9"/>
<keyword evidence="4 8" id="KW-0863">Zinc-finger</keyword>
<comment type="catalytic activity">
    <reaction evidence="1 9">
        <text>Thiol-dependent hydrolysis of ester, thioester, amide, peptide and isopeptide bonds formed by the C-terminal Gly of ubiquitin (a 76-residue protein attached to proteins as an intracellular targeting signal).</text>
        <dbReference type="EC" id="3.4.19.12"/>
    </reaction>
</comment>
<dbReference type="PROSITE" id="PS00972">
    <property type="entry name" value="USP_1"/>
    <property type="match status" value="1"/>
</dbReference>
<evidence type="ECO:0000256" key="9">
    <source>
        <dbReference type="RuleBase" id="RU366025"/>
    </source>
</evidence>
<dbReference type="SUPFAM" id="SSF57850">
    <property type="entry name" value="RING/U-box"/>
    <property type="match status" value="1"/>
</dbReference>
<keyword evidence="9" id="KW-0788">Thiol protease</keyword>
<feature type="compositionally biased region" description="Polar residues" evidence="10">
    <location>
        <begin position="527"/>
        <end position="537"/>
    </location>
</feature>
<evidence type="ECO:0000256" key="8">
    <source>
        <dbReference type="PROSITE-ProRule" id="PRU00502"/>
    </source>
</evidence>